<proteinExistence type="predicted"/>
<dbReference type="GO" id="GO:0006355">
    <property type="term" value="P:regulation of DNA-templated transcription"/>
    <property type="evidence" value="ECO:0007669"/>
    <property type="project" value="InterPro"/>
</dbReference>
<dbReference type="Pfam" id="PF13181">
    <property type="entry name" value="TPR_8"/>
    <property type="match status" value="1"/>
</dbReference>
<dbReference type="eggNOG" id="KOG2002">
    <property type="taxonomic scope" value="Eukaryota"/>
</dbReference>
<dbReference type="GO" id="GO:0006368">
    <property type="term" value="P:transcription elongation by RNA polymerase II"/>
    <property type="evidence" value="ECO:0007669"/>
    <property type="project" value="TreeGrafter"/>
</dbReference>
<dbReference type="PANTHER" id="PTHR14027">
    <property type="entry name" value="RNA POLYMERASE-ASSOCIATED PROTEIN CTR9"/>
    <property type="match status" value="1"/>
</dbReference>
<dbReference type="EMBL" id="CR382125">
    <property type="protein sequence ID" value="CAG99121.1"/>
    <property type="molecule type" value="Genomic_DNA"/>
</dbReference>
<feature type="region of interest" description="Disordered" evidence="4">
    <location>
        <begin position="949"/>
        <end position="1073"/>
    </location>
</feature>
<reference evidence="5 6" key="1">
    <citation type="journal article" date="2004" name="Nature">
        <title>Genome evolution in yeasts.</title>
        <authorList>
            <consortium name="Genolevures"/>
            <person name="Dujon B."/>
            <person name="Sherman D."/>
            <person name="Fischer G."/>
            <person name="Durrens P."/>
            <person name="Casaregola S."/>
            <person name="Lafontaine I."/>
            <person name="de Montigny J."/>
            <person name="Marck C."/>
            <person name="Neuveglise C."/>
            <person name="Talla E."/>
            <person name="Goffard N."/>
            <person name="Frangeul L."/>
            <person name="Aigle M."/>
            <person name="Anthouard V."/>
            <person name="Babour A."/>
            <person name="Barbe V."/>
            <person name="Barnay S."/>
            <person name="Blanchin S."/>
            <person name="Beckerich J.M."/>
            <person name="Beyne E."/>
            <person name="Bleykasten C."/>
            <person name="Boisrame A."/>
            <person name="Boyer J."/>
            <person name="Cattolico L."/>
            <person name="Confanioleri F."/>
            <person name="de Daruvar A."/>
            <person name="Despons L."/>
            <person name="Fabre E."/>
            <person name="Fairhead C."/>
            <person name="Ferry-Dumazet H."/>
            <person name="Groppi A."/>
            <person name="Hantraye F."/>
            <person name="Hennequin C."/>
            <person name="Jauniaux N."/>
            <person name="Joyet P."/>
            <person name="Kachouri R."/>
            <person name="Kerrest A."/>
            <person name="Koszul R."/>
            <person name="Lemaire M."/>
            <person name="Lesur I."/>
            <person name="Ma L."/>
            <person name="Muller H."/>
            <person name="Nicaud J.M."/>
            <person name="Nikolski M."/>
            <person name="Oztas S."/>
            <person name="Ozier-Kalogeropoulos O."/>
            <person name="Pellenz S."/>
            <person name="Potier S."/>
            <person name="Richard G.F."/>
            <person name="Straub M.L."/>
            <person name="Suleau A."/>
            <person name="Swennene D."/>
            <person name="Tekaia F."/>
            <person name="Wesolowski-Louvel M."/>
            <person name="Westhof E."/>
            <person name="Wirth B."/>
            <person name="Zeniou-Meyer M."/>
            <person name="Zivanovic I."/>
            <person name="Bolotin-Fukuhara M."/>
            <person name="Thierry A."/>
            <person name="Bouchier C."/>
            <person name="Caudron B."/>
            <person name="Scarpelli C."/>
            <person name="Gaillardin C."/>
            <person name="Weissenbach J."/>
            <person name="Wincker P."/>
            <person name="Souciet J.L."/>
        </authorList>
    </citation>
    <scope>NUCLEOTIDE SEQUENCE [LARGE SCALE GENOMIC DNA]</scope>
    <source>
        <strain evidence="6">ATCC 8585 / CBS 2359 / DSM 70799 / NBRC 1267 / NRRL Y-1140 / WM37</strain>
    </source>
</reference>
<dbReference type="GO" id="GO:0000993">
    <property type="term" value="F:RNA polymerase II complex binding"/>
    <property type="evidence" value="ECO:0007669"/>
    <property type="project" value="TreeGrafter"/>
</dbReference>
<dbReference type="InterPro" id="IPR019734">
    <property type="entry name" value="TPR_rpt"/>
</dbReference>
<dbReference type="HOGENOM" id="CLU_003008_0_1_1"/>
<sequence length="1073" mass="122696">MDASTDYPLAQWPNSLDIPLRESEEVVSIDLKNDLPEDPQDLTTLLVEEQSDKEHWLTIAASYCNNGSVKEGVKLAEQALSHFSDKQTASIHTFLTWAYLRLARSSTGIVEERNKYLSLAETHVIEASKQDPTWIGNRLATVELYFQRGMYDRALEYTDIFIKSVQDEDKRSGSVNKPNIMFIIMRAKLMYIKKNYHGALRLFQELLLLNPTLVPDPRIGIGMCFWHLKDRSMAIAAWERSAAVSGKDSVAAILVLLGKFHNSLTSSTNDEMFKTSFTNAVLDLDTLYQERGPHPVLLALLQVYFYMNQKYDKVITIYEQKIMSRSAMISDQILSESSFWVGRAYYAQGDSRKAFHYFQEALKKNEGNLLAKIGLGQSQVKNNLVEESILTFENIYQSNESLQEINYILGLLYASKCFNTTVKVSSAELRKITDKAIQFLEKYVHLTKAKGNQIVINKAYLLLSELYEIKNNYKQSIDYLQKGIDQLHIQGEETPLEVLNNLGCFYFVTGEYEKAQNLFQEASAKVIVHDSKKVTLDYNTARALEHTDKAKSHDIYTAILTDHPKYISARIRDIHLKFINHPESNLKDEIKSVLTENESNGEVRAFYAWYLKKLGKPAEHEMSEHSKETLVKYDSHDLYALISLANLYVAIARDQKKSARNSKDANKSIESYLKATQLYQKVLQVDPMNIFAAQGLAIIFAENKRYGQSLEVLRKIRDSLDNQSVHINLGHCLSEMREYAKAIENYEIALNRFDNPKSKPLLLNLLGRCWYLRALKERSLEAVQKALGYVKRAYDLESAKVNGKMTSSYKFNLALLEFQVAEQMRRSSPKERTMADLEASIEGLQYGISLLKELLETKSIVIPSEQLEQRIQLGETTMKTALERSIEDQKAYELEISAKMENARKVLEEQRELEAQRDAQQKEEEKIKSEKLAEEYRKLQEEAQRLIQERTAQEEIVDDDNDNDDLPQEEDGSYKAPSKKGKKAKRKADSDSKSSKKKRRTAKKIVDEDDEDDDQLNGVQNGDSKRGKSRPLSKEFIEDSDEEADFTDDGEPADEAEAELALEPENSGSDNED</sequence>
<dbReference type="SUPFAM" id="SSF48452">
    <property type="entry name" value="TPR-like"/>
    <property type="match status" value="4"/>
</dbReference>
<dbReference type="GO" id="GO:0016593">
    <property type="term" value="C:Cdc73/Paf1 complex"/>
    <property type="evidence" value="ECO:0007669"/>
    <property type="project" value="TreeGrafter"/>
</dbReference>
<dbReference type="SMART" id="SM00028">
    <property type="entry name" value="TPR"/>
    <property type="match status" value="7"/>
</dbReference>
<dbReference type="PANTHER" id="PTHR14027:SF2">
    <property type="entry name" value="RNA POLYMERASE-ASSOCIATED PROTEIN CTR9 HOMOLOG"/>
    <property type="match status" value="1"/>
</dbReference>
<dbReference type="PaxDb" id="284590-Q6CPV5"/>
<dbReference type="PROSITE" id="PS50005">
    <property type="entry name" value="TPR"/>
    <property type="match status" value="1"/>
</dbReference>
<evidence type="ECO:0000256" key="1">
    <source>
        <dbReference type="ARBA" id="ARBA00022737"/>
    </source>
</evidence>
<dbReference type="Pfam" id="PF13432">
    <property type="entry name" value="TPR_16"/>
    <property type="match status" value="1"/>
</dbReference>
<keyword evidence="1" id="KW-0677">Repeat</keyword>
<organism evidence="5 6">
    <name type="scientific">Kluyveromyces lactis (strain ATCC 8585 / CBS 2359 / DSM 70799 / NBRC 1267 / NRRL Y-1140 / WM37)</name>
    <name type="common">Yeast</name>
    <name type="synonym">Candida sphaerica</name>
    <dbReference type="NCBI Taxonomy" id="284590"/>
    <lineage>
        <taxon>Eukaryota</taxon>
        <taxon>Fungi</taxon>
        <taxon>Dikarya</taxon>
        <taxon>Ascomycota</taxon>
        <taxon>Saccharomycotina</taxon>
        <taxon>Saccharomycetes</taxon>
        <taxon>Saccharomycetales</taxon>
        <taxon>Saccharomycetaceae</taxon>
        <taxon>Kluyveromyces</taxon>
    </lineage>
</organism>
<feature type="compositionally biased region" description="Basic residues" evidence="4">
    <location>
        <begin position="977"/>
        <end position="986"/>
    </location>
</feature>
<dbReference type="InterPro" id="IPR031101">
    <property type="entry name" value="Ctr9"/>
</dbReference>
<dbReference type="STRING" id="284590.Q6CPV5"/>
<protein>
    <submittedName>
        <fullName evidence="5">KLLA0E01915p</fullName>
    </submittedName>
</protein>
<feature type="repeat" description="TPR" evidence="3">
    <location>
        <begin position="335"/>
        <end position="368"/>
    </location>
</feature>
<accession>Q6CPV5</accession>
<name>Q6CPV5_KLULA</name>
<keyword evidence="2 3" id="KW-0802">TPR repeat</keyword>
<dbReference type="AlphaFoldDB" id="Q6CPV5"/>
<feature type="compositionally biased region" description="Acidic residues" evidence="4">
    <location>
        <begin position="955"/>
        <end position="971"/>
    </location>
</feature>
<evidence type="ECO:0000313" key="6">
    <source>
        <dbReference type="Proteomes" id="UP000000598"/>
    </source>
</evidence>
<evidence type="ECO:0000256" key="4">
    <source>
        <dbReference type="SAM" id="MobiDB-lite"/>
    </source>
</evidence>
<evidence type="ECO:0000313" key="5">
    <source>
        <dbReference type="EMBL" id="CAG99121.1"/>
    </source>
</evidence>
<dbReference type="FunCoup" id="Q6CPV5">
    <property type="interactions" value="1051"/>
</dbReference>
<dbReference type="OMA" id="EHWLTIA"/>
<gene>
    <name evidence="5" type="ORF">KLLA0_E01915g</name>
</gene>
<dbReference type="Gene3D" id="1.25.40.10">
    <property type="entry name" value="Tetratricopeptide repeat domain"/>
    <property type="match status" value="3"/>
</dbReference>
<evidence type="ECO:0000256" key="2">
    <source>
        <dbReference type="ARBA" id="ARBA00022803"/>
    </source>
</evidence>
<dbReference type="InterPro" id="IPR011990">
    <property type="entry name" value="TPR-like_helical_dom_sf"/>
</dbReference>
<evidence type="ECO:0000256" key="3">
    <source>
        <dbReference type="PROSITE-ProRule" id="PRU00339"/>
    </source>
</evidence>
<feature type="compositionally biased region" description="Acidic residues" evidence="4">
    <location>
        <begin position="1038"/>
        <end position="1062"/>
    </location>
</feature>
<dbReference type="KEGG" id="kla:KLLA0_E01915g"/>
<dbReference type="InParanoid" id="Q6CPV5"/>
<dbReference type="Proteomes" id="UP000000598">
    <property type="component" value="Chromosome E"/>
</dbReference>
<keyword evidence="6" id="KW-1185">Reference proteome</keyword>